<dbReference type="GO" id="GO:0003735">
    <property type="term" value="F:structural constituent of ribosome"/>
    <property type="evidence" value="ECO:0007669"/>
    <property type="project" value="InterPro"/>
</dbReference>
<name>A0A291IR17_9MOLU</name>
<evidence type="ECO:0000256" key="1">
    <source>
        <dbReference type="ARBA" id="ARBA00009254"/>
    </source>
</evidence>
<dbReference type="Gene3D" id="1.10.287.310">
    <property type="match status" value="1"/>
</dbReference>
<proteinExistence type="inferred from homology"/>
<evidence type="ECO:0000256" key="4">
    <source>
        <dbReference type="ARBA" id="ARBA00035204"/>
    </source>
</evidence>
<evidence type="ECO:0000256" key="5">
    <source>
        <dbReference type="HAMAP-Rule" id="MF_00374"/>
    </source>
</evidence>
<dbReference type="HAMAP" id="MF_00374">
    <property type="entry name" value="Ribosomal_uL29"/>
    <property type="match status" value="1"/>
</dbReference>
<dbReference type="CDD" id="cd00427">
    <property type="entry name" value="Ribosomal_L29_HIP"/>
    <property type="match status" value="1"/>
</dbReference>
<sequence length="133" mass="15032">MPKNNQMTDLRKMSVDDLIKTGEDKRAELFALKFQAVLGSLEQTHRINQIKKEIARIELVLSEKKREGQNVNKSVKADYNKAVEQADADGKKVREKQLKQLQDLQNNLQQPTEEAQADALAKATVTEAKGETK</sequence>
<dbReference type="InterPro" id="IPR018254">
    <property type="entry name" value="Ribosomal_uL29_CS"/>
</dbReference>
<dbReference type="AlphaFoldDB" id="A0A291IR17"/>
<dbReference type="InterPro" id="IPR001854">
    <property type="entry name" value="Ribosomal_uL29"/>
</dbReference>
<evidence type="ECO:0000313" key="6">
    <source>
        <dbReference type="EMBL" id="ATG97178.1"/>
    </source>
</evidence>
<keyword evidence="2 5" id="KW-0689">Ribosomal protein</keyword>
<dbReference type="Pfam" id="PF00831">
    <property type="entry name" value="Ribosomal_L29"/>
    <property type="match status" value="1"/>
</dbReference>
<dbReference type="EMBL" id="CP023668">
    <property type="protein sequence ID" value="ATG97178.1"/>
    <property type="molecule type" value="Genomic_DNA"/>
</dbReference>
<dbReference type="GO" id="GO:1990904">
    <property type="term" value="C:ribonucleoprotein complex"/>
    <property type="evidence" value="ECO:0007669"/>
    <property type="project" value="UniProtKB-KW"/>
</dbReference>
<reference evidence="6 7" key="1">
    <citation type="submission" date="2017-09" db="EMBL/GenBank/DDBJ databases">
        <title>SPAdes assembly of the Mesoplasma lactucae genome.</title>
        <authorList>
            <person name="Knight T.F."/>
            <person name="Rubinstein R."/>
            <person name="Citino T."/>
        </authorList>
    </citation>
    <scope>NUCLEOTIDE SEQUENCE [LARGE SCALE GENOMIC DNA]</scope>
    <source>
        <strain evidence="6 7">831-C4</strain>
    </source>
</reference>
<protein>
    <recommendedName>
        <fullName evidence="4 5">Large ribosomal subunit protein uL29</fullName>
    </recommendedName>
</protein>
<comment type="similarity">
    <text evidence="1 5">Belongs to the universal ribosomal protein uL29 family.</text>
</comment>
<gene>
    <name evidence="5 6" type="primary">rpmC</name>
    <name evidence="6" type="ORF">CP520_00150</name>
</gene>
<dbReference type="PROSITE" id="PS00579">
    <property type="entry name" value="RIBOSOMAL_L29"/>
    <property type="match status" value="1"/>
</dbReference>
<dbReference type="KEGG" id="mlac:CP520_00150"/>
<evidence type="ECO:0000313" key="7">
    <source>
        <dbReference type="Proteomes" id="UP000232227"/>
    </source>
</evidence>
<dbReference type="GO" id="GO:0006412">
    <property type="term" value="P:translation"/>
    <property type="evidence" value="ECO:0007669"/>
    <property type="project" value="UniProtKB-UniRule"/>
</dbReference>
<dbReference type="SUPFAM" id="SSF46561">
    <property type="entry name" value="Ribosomal protein L29 (L29p)"/>
    <property type="match status" value="1"/>
</dbReference>
<dbReference type="Proteomes" id="UP000232227">
    <property type="component" value="Chromosome"/>
</dbReference>
<evidence type="ECO:0000256" key="3">
    <source>
        <dbReference type="ARBA" id="ARBA00023274"/>
    </source>
</evidence>
<keyword evidence="3 5" id="KW-0687">Ribonucleoprotein</keyword>
<dbReference type="OrthoDB" id="9815192at2"/>
<keyword evidence="7" id="KW-1185">Reference proteome</keyword>
<dbReference type="RefSeq" id="WP_096862466.1">
    <property type="nucleotide sequence ID" value="NZ_CP023668.1"/>
</dbReference>
<dbReference type="NCBIfam" id="TIGR00012">
    <property type="entry name" value="L29"/>
    <property type="match status" value="1"/>
</dbReference>
<dbReference type="InterPro" id="IPR036049">
    <property type="entry name" value="Ribosomal_uL29_sf"/>
</dbReference>
<evidence type="ECO:0000256" key="2">
    <source>
        <dbReference type="ARBA" id="ARBA00022980"/>
    </source>
</evidence>
<accession>A0A291IR17</accession>
<organism evidence="6 7">
    <name type="scientific">Mesoplasma lactucae ATCC 49193</name>
    <dbReference type="NCBI Taxonomy" id="81460"/>
    <lineage>
        <taxon>Bacteria</taxon>
        <taxon>Bacillati</taxon>
        <taxon>Mycoplasmatota</taxon>
        <taxon>Mollicutes</taxon>
        <taxon>Entomoplasmatales</taxon>
        <taxon>Entomoplasmataceae</taxon>
        <taxon>Mesoplasma</taxon>
    </lineage>
</organism>
<dbReference type="GO" id="GO:0005840">
    <property type="term" value="C:ribosome"/>
    <property type="evidence" value="ECO:0007669"/>
    <property type="project" value="UniProtKB-KW"/>
</dbReference>